<keyword evidence="11" id="KW-0121">Carboxypeptidase</keyword>
<keyword evidence="3" id="KW-0378">Hydrolase</keyword>
<dbReference type="SUPFAM" id="SSF56601">
    <property type="entry name" value="beta-lactamase/transpeptidase-like"/>
    <property type="match status" value="1"/>
</dbReference>
<keyword evidence="2" id="KW-0732">Signal</keyword>
<keyword evidence="5" id="KW-0573">Peptidoglycan synthesis</keyword>
<keyword evidence="11" id="KW-0645">Protease</keyword>
<name>A0A850R732_9LACO</name>
<evidence type="ECO:0000256" key="3">
    <source>
        <dbReference type="ARBA" id="ARBA00022801"/>
    </source>
</evidence>
<sequence length="409" mass="45224">MRKQILRGGISALLLILGFQVSLFTSQAAVVHPQVAARAAVLVDLQTGQVVASQNDRQRLPIASLAKLVVIYLTEEAIAQQKLARQKAVSIPPALVQFSQDQTIANVPLNSNQKYTIEQLEQAALLASSNSAAMVLAQLVSGSQTAYCQQAEKLLAAWGIKQAHFYSASGLENGALKNFKNQQVPSQAQTELSAREIALVARKLVRRFPQILNLTSQRQALFPQAGTTGQKIVNTNELLTNTQYHFQGLKTGTTSNQGQNFIGYTTLKNRPVLTVVLNTPDKQTFAATLQLLRQTDRQTQVLAVPAVKQAKILRAKTLNSQVALRRKVVPEVFASPEQTVTLVGTLQTRSAPLAREAVAATQKLVFRQTELNDYLDLRPTVRYYPQKDIARLSFWDSCWQKISSLWRRN</sequence>
<feature type="binding site" evidence="8">
    <location>
        <position position="250"/>
    </location>
    <ligand>
        <name>substrate</name>
    </ligand>
</feature>
<evidence type="ECO:0000259" key="10">
    <source>
        <dbReference type="Pfam" id="PF00768"/>
    </source>
</evidence>
<dbReference type="PANTHER" id="PTHR35333:SF4">
    <property type="entry name" value="SLR0121 PROTEIN"/>
    <property type="match status" value="1"/>
</dbReference>
<dbReference type="InterPro" id="IPR018044">
    <property type="entry name" value="Peptidase_S11"/>
</dbReference>
<feature type="active site" description="Acyl-ester intermediate" evidence="7">
    <location>
        <position position="64"/>
    </location>
</feature>
<evidence type="ECO:0000256" key="4">
    <source>
        <dbReference type="ARBA" id="ARBA00022960"/>
    </source>
</evidence>
<dbReference type="GO" id="GO:0046677">
    <property type="term" value="P:response to antibiotic"/>
    <property type="evidence" value="ECO:0007669"/>
    <property type="project" value="InterPro"/>
</dbReference>
<dbReference type="GO" id="GO:0030655">
    <property type="term" value="P:beta-lactam antibiotic catabolic process"/>
    <property type="evidence" value="ECO:0007669"/>
    <property type="project" value="InterPro"/>
</dbReference>
<accession>A0A850R732</accession>
<dbReference type="AlphaFoldDB" id="A0A850R732"/>
<evidence type="ECO:0000256" key="2">
    <source>
        <dbReference type="ARBA" id="ARBA00022729"/>
    </source>
</evidence>
<feature type="active site" description="Proton acceptor" evidence="7">
    <location>
        <position position="67"/>
    </location>
</feature>
<evidence type="ECO:0000256" key="8">
    <source>
        <dbReference type="PIRSR" id="PIRSR618044-2"/>
    </source>
</evidence>
<organism evidence="11 12">
    <name type="scientific">Bombilactobacillus apium</name>
    <dbReference type="NCBI Taxonomy" id="2675299"/>
    <lineage>
        <taxon>Bacteria</taxon>
        <taxon>Bacillati</taxon>
        <taxon>Bacillota</taxon>
        <taxon>Bacilli</taxon>
        <taxon>Lactobacillales</taxon>
        <taxon>Lactobacillaceae</taxon>
        <taxon>Bombilactobacillus</taxon>
    </lineage>
</organism>
<evidence type="ECO:0000313" key="11">
    <source>
        <dbReference type="EMBL" id="NVY96647.1"/>
    </source>
</evidence>
<dbReference type="GO" id="GO:0009252">
    <property type="term" value="P:peptidoglycan biosynthetic process"/>
    <property type="evidence" value="ECO:0007669"/>
    <property type="project" value="UniProtKB-KW"/>
</dbReference>
<dbReference type="Gene3D" id="3.40.710.10">
    <property type="entry name" value="DD-peptidase/beta-lactamase superfamily"/>
    <property type="match status" value="1"/>
</dbReference>
<dbReference type="InterPro" id="IPR001967">
    <property type="entry name" value="Peptidase_S11_N"/>
</dbReference>
<keyword evidence="4" id="KW-0133">Cell shape</keyword>
<feature type="domain" description="Peptidase S11 D-alanyl-D-alanine carboxypeptidase A N-terminal" evidence="10">
    <location>
        <begin position="29"/>
        <end position="279"/>
    </location>
</feature>
<evidence type="ECO:0000313" key="12">
    <source>
        <dbReference type="Proteomes" id="UP000563523"/>
    </source>
</evidence>
<comment type="similarity">
    <text evidence="1 9">Belongs to the peptidase S11 family.</text>
</comment>
<dbReference type="GO" id="GO:0008800">
    <property type="term" value="F:beta-lactamase activity"/>
    <property type="evidence" value="ECO:0007669"/>
    <property type="project" value="InterPro"/>
</dbReference>
<dbReference type="InterPro" id="IPR000871">
    <property type="entry name" value="Beta-lactam_class-A"/>
</dbReference>
<evidence type="ECO:0000256" key="7">
    <source>
        <dbReference type="PIRSR" id="PIRSR618044-1"/>
    </source>
</evidence>
<comment type="caution">
    <text evidence="11">The sequence shown here is derived from an EMBL/GenBank/DDBJ whole genome shotgun (WGS) entry which is preliminary data.</text>
</comment>
<dbReference type="Pfam" id="PF00768">
    <property type="entry name" value="Peptidase_S11"/>
    <property type="match status" value="1"/>
</dbReference>
<dbReference type="GO" id="GO:0071555">
    <property type="term" value="P:cell wall organization"/>
    <property type="evidence" value="ECO:0007669"/>
    <property type="project" value="UniProtKB-KW"/>
</dbReference>
<reference evidence="11 12" key="1">
    <citation type="submission" date="2020-06" db="EMBL/GenBank/DDBJ databases">
        <authorList>
            <person name="Kang J."/>
        </authorList>
    </citation>
    <scope>NUCLEOTIDE SEQUENCE [LARGE SCALE GENOMIC DNA]</scope>
    <source>
        <strain evidence="11 12">DCY120</strain>
    </source>
</reference>
<dbReference type="PRINTS" id="PR00725">
    <property type="entry name" value="DADACBPTASE1"/>
</dbReference>
<feature type="active site" evidence="7">
    <location>
        <position position="128"/>
    </location>
</feature>
<proteinExistence type="inferred from homology"/>
<dbReference type="GO" id="GO:0006508">
    <property type="term" value="P:proteolysis"/>
    <property type="evidence" value="ECO:0007669"/>
    <property type="project" value="InterPro"/>
</dbReference>
<dbReference type="PANTHER" id="PTHR35333">
    <property type="entry name" value="BETA-LACTAMASE"/>
    <property type="match status" value="1"/>
</dbReference>
<dbReference type="InterPro" id="IPR012338">
    <property type="entry name" value="Beta-lactam/transpept-like"/>
</dbReference>
<evidence type="ECO:0000256" key="5">
    <source>
        <dbReference type="ARBA" id="ARBA00022984"/>
    </source>
</evidence>
<gene>
    <name evidence="11" type="ORF">HU830_05660</name>
</gene>
<keyword evidence="6" id="KW-0961">Cell wall biogenesis/degradation</keyword>
<evidence type="ECO:0000256" key="1">
    <source>
        <dbReference type="ARBA" id="ARBA00007164"/>
    </source>
</evidence>
<dbReference type="GO" id="GO:0009002">
    <property type="term" value="F:serine-type D-Ala-D-Ala carboxypeptidase activity"/>
    <property type="evidence" value="ECO:0007669"/>
    <property type="project" value="InterPro"/>
</dbReference>
<dbReference type="GO" id="GO:0008360">
    <property type="term" value="P:regulation of cell shape"/>
    <property type="evidence" value="ECO:0007669"/>
    <property type="project" value="UniProtKB-KW"/>
</dbReference>
<dbReference type="EMBL" id="JABZEC010000004">
    <property type="protein sequence ID" value="NVY96647.1"/>
    <property type="molecule type" value="Genomic_DNA"/>
</dbReference>
<dbReference type="Proteomes" id="UP000563523">
    <property type="component" value="Unassembled WGS sequence"/>
</dbReference>
<evidence type="ECO:0000256" key="9">
    <source>
        <dbReference type="RuleBase" id="RU004016"/>
    </source>
</evidence>
<protein>
    <submittedName>
        <fullName evidence="11">D-alanyl-D-alanine carboxypeptidase</fullName>
    </submittedName>
</protein>
<dbReference type="RefSeq" id="WP_176942806.1">
    <property type="nucleotide sequence ID" value="NZ_JABZEC010000004.1"/>
</dbReference>
<keyword evidence="12" id="KW-1185">Reference proteome</keyword>
<evidence type="ECO:0000256" key="6">
    <source>
        <dbReference type="ARBA" id="ARBA00023316"/>
    </source>
</evidence>